<comment type="function">
    <text evidence="5">Involved in beta-(1--&gt;2)glucan export. Transmembrane domains (TMD) form a pore in the inner membrane and the ATP-binding domain (NBD) is responsible for energy generation.</text>
</comment>
<dbReference type="GO" id="GO:0005886">
    <property type="term" value="C:plasma membrane"/>
    <property type="evidence" value="ECO:0007669"/>
    <property type="project" value="TreeGrafter"/>
</dbReference>
<dbReference type="InterPro" id="IPR027417">
    <property type="entry name" value="P-loop_NTPase"/>
</dbReference>
<evidence type="ECO:0000256" key="3">
    <source>
        <dbReference type="ARBA" id="ARBA00022741"/>
    </source>
</evidence>
<dbReference type="Pfam" id="PF00005">
    <property type="entry name" value="ABC_tran"/>
    <property type="match status" value="1"/>
</dbReference>
<evidence type="ECO:0000256" key="5">
    <source>
        <dbReference type="ARBA" id="ARBA00024722"/>
    </source>
</evidence>
<keyword evidence="2" id="KW-0813">Transport</keyword>
<accession>A0A7Z0Q3T1</accession>
<dbReference type="GO" id="GO:0016887">
    <property type="term" value="F:ATP hydrolysis activity"/>
    <property type="evidence" value="ECO:0007669"/>
    <property type="project" value="InterPro"/>
</dbReference>
<dbReference type="InterPro" id="IPR051120">
    <property type="entry name" value="ABC_AA/LPS_Transport"/>
</dbReference>
<dbReference type="SMART" id="SM00382">
    <property type="entry name" value="AAA"/>
    <property type="match status" value="1"/>
</dbReference>
<evidence type="ECO:0000256" key="4">
    <source>
        <dbReference type="ARBA" id="ARBA00022840"/>
    </source>
</evidence>
<dbReference type="PROSITE" id="PS00211">
    <property type="entry name" value="ABC_TRANSPORTER_1"/>
    <property type="match status" value="1"/>
</dbReference>
<reference evidence="7" key="1">
    <citation type="submission" date="2020-06" db="EMBL/GenBank/DDBJ databases">
        <title>Whole Genome Sequence of Bradyrhizobium sp. Strain 323S2.</title>
        <authorList>
            <person name="Bromfield E.S.P."/>
        </authorList>
    </citation>
    <scope>NUCLEOTIDE SEQUENCE [LARGE SCALE GENOMIC DNA]</scope>
    <source>
        <strain evidence="7">323S2</strain>
    </source>
</reference>
<keyword evidence="4 7" id="KW-0067">ATP-binding</keyword>
<proteinExistence type="inferred from homology"/>
<dbReference type="EMBL" id="JACBFH010000001">
    <property type="protein sequence ID" value="NYY86876.1"/>
    <property type="molecule type" value="Genomic_DNA"/>
</dbReference>
<organism evidence="7">
    <name type="scientific">Bradyrhizobium barranii subsp. barranii</name>
    <dbReference type="NCBI Taxonomy" id="2823807"/>
    <lineage>
        <taxon>Bacteria</taxon>
        <taxon>Pseudomonadati</taxon>
        <taxon>Pseudomonadota</taxon>
        <taxon>Alphaproteobacteria</taxon>
        <taxon>Hyphomicrobiales</taxon>
        <taxon>Nitrobacteraceae</taxon>
        <taxon>Bradyrhizobium</taxon>
        <taxon>Bradyrhizobium barranii</taxon>
    </lineage>
</organism>
<evidence type="ECO:0000256" key="2">
    <source>
        <dbReference type="ARBA" id="ARBA00022448"/>
    </source>
</evidence>
<sequence>MSMIEAAGVHVRFGDRVVLESVDLAVAEGEFHGVMGPNGAGKTTFFNVLTGRVKPSRGRVLLGGEDVTGLSPHRIAAKGIARSFQIMTLFDEFSARDNVMMGLPAFRARGLDIARAAAGDRRFAEQASEALAAVGLADKGDIRAKDLSYGDRRALEIAVALAQAPRVLSLDEPTSGLGSDGVQRLAALVARLKGRLTIVAIEHDMEFLFSLADRISVIHWGQVVARGTPHELQQNEWVRRSNLGKFA</sequence>
<dbReference type="SUPFAM" id="SSF52540">
    <property type="entry name" value="P-loop containing nucleoside triphosphate hydrolases"/>
    <property type="match status" value="1"/>
</dbReference>
<evidence type="ECO:0000259" key="6">
    <source>
        <dbReference type="PROSITE" id="PS50893"/>
    </source>
</evidence>
<dbReference type="PROSITE" id="PS50893">
    <property type="entry name" value="ABC_TRANSPORTER_2"/>
    <property type="match status" value="1"/>
</dbReference>
<comment type="caution">
    <text evidence="7">The sequence shown here is derived from an EMBL/GenBank/DDBJ whole genome shotgun (WGS) entry which is preliminary data.</text>
</comment>
<keyword evidence="3" id="KW-0547">Nucleotide-binding</keyword>
<dbReference type="Gene3D" id="3.40.50.300">
    <property type="entry name" value="P-loop containing nucleotide triphosphate hydrolases"/>
    <property type="match status" value="1"/>
</dbReference>
<evidence type="ECO:0000313" key="7">
    <source>
        <dbReference type="EMBL" id="NYY86876.1"/>
    </source>
</evidence>
<dbReference type="PANTHER" id="PTHR45772:SF2">
    <property type="entry name" value="ABC TRANSPORTER ATP-BINDING PROTEIN"/>
    <property type="match status" value="1"/>
</dbReference>
<dbReference type="InterPro" id="IPR003439">
    <property type="entry name" value="ABC_transporter-like_ATP-bd"/>
</dbReference>
<name>A0A7Z0Q3T1_9BRAD</name>
<dbReference type="InterPro" id="IPR003593">
    <property type="entry name" value="AAA+_ATPase"/>
</dbReference>
<evidence type="ECO:0000256" key="1">
    <source>
        <dbReference type="ARBA" id="ARBA00005417"/>
    </source>
</evidence>
<dbReference type="GO" id="GO:0005524">
    <property type="term" value="F:ATP binding"/>
    <property type="evidence" value="ECO:0007669"/>
    <property type="project" value="UniProtKB-KW"/>
</dbReference>
<feature type="domain" description="ABC transporter" evidence="6">
    <location>
        <begin position="4"/>
        <end position="245"/>
    </location>
</feature>
<dbReference type="CDD" id="cd03219">
    <property type="entry name" value="ABC_Mj1267_LivG_branched"/>
    <property type="match status" value="1"/>
</dbReference>
<dbReference type="InterPro" id="IPR017871">
    <property type="entry name" value="ABC_transporter-like_CS"/>
</dbReference>
<comment type="similarity">
    <text evidence="1">Belongs to the ABC transporter superfamily.</text>
</comment>
<dbReference type="AlphaFoldDB" id="A0A7Z0Q3T1"/>
<gene>
    <name evidence="7" type="ORF">G6321_00090</name>
</gene>
<dbReference type="PANTHER" id="PTHR45772">
    <property type="entry name" value="CONSERVED COMPONENT OF ABC TRANSPORTER FOR NATURAL AMINO ACIDS-RELATED"/>
    <property type="match status" value="1"/>
</dbReference>
<protein>
    <submittedName>
        <fullName evidence="7">ABC transporter ATP-binding protein</fullName>
    </submittedName>
</protein>